<keyword evidence="1" id="KW-0547">Nucleotide-binding</keyword>
<dbReference type="GO" id="GO:0005886">
    <property type="term" value="C:plasma membrane"/>
    <property type="evidence" value="ECO:0007669"/>
    <property type="project" value="TreeGrafter"/>
</dbReference>
<dbReference type="EMBL" id="CP001867">
    <property type="protein sequence ID" value="ADB72968.1"/>
    <property type="molecule type" value="Genomic_DNA"/>
</dbReference>
<dbReference type="Pfam" id="PF00005">
    <property type="entry name" value="ABC_tran"/>
    <property type="match status" value="1"/>
</dbReference>
<dbReference type="GO" id="GO:0005524">
    <property type="term" value="F:ATP binding"/>
    <property type="evidence" value="ECO:0007669"/>
    <property type="project" value="UniProtKB-KW"/>
</dbReference>
<dbReference type="HOGENOM" id="CLU_000604_1_22_11"/>
<reference evidence="4 5" key="1">
    <citation type="journal article" date="2010" name="Stand. Genomic Sci.">
        <title>Complete genome sequence of Geodermatophilus obscurus type strain (G-20).</title>
        <authorList>
            <person name="Ivanova N."/>
            <person name="Sikorski J."/>
            <person name="Jando M."/>
            <person name="Munk C."/>
            <person name="Lapidus A."/>
            <person name="Glavina Del Rio T."/>
            <person name="Copeland A."/>
            <person name="Tice H."/>
            <person name="Cheng J.-F."/>
            <person name="Lucas S."/>
            <person name="Chen F."/>
            <person name="Nolan M."/>
            <person name="Bruce D."/>
            <person name="Goodwin L."/>
            <person name="Pitluck S."/>
            <person name="Mavromatis K."/>
            <person name="Mikhailova N."/>
            <person name="Pati A."/>
            <person name="Chen A."/>
            <person name="Palaniappan K."/>
            <person name="Land M."/>
            <person name="Hauser L."/>
            <person name="Chang Y.-J."/>
            <person name="Jeffries C.D."/>
            <person name="Meincke L."/>
            <person name="Brettin T."/>
            <person name="Detter J.C."/>
            <person name="Detter J.C."/>
            <person name="Rohde M."/>
            <person name="Goeker M."/>
            <person name="Bristow J."/>
            <person name="Eisen J.A."/>
            <person name="Markowitz V."/>
            <person name="Hugenholtz P."/>
            <person name="Kyrpides N.C."/>
            <person name="Klenk H.-P."/>
        </authorList>
    </citation>
    <scope>NUCLEOTIDE SEQUENCE [LARGE SCALE GENOMIC DNA]</scope>
    <source>
        <strain evidence="5">ATCC 25078 / DSM 43160 / JCM 3152 / KCC A-0152 / KCTC 9177 / NBRC 13315 / NRRL B-3577 / G-20</strain>
    </source>
</reference>
<reference evidence="5" key="2">
    <citation type="submission" date="2010-01" db="EMBL/GenBank/DDBJ databases">
        <title>The complete genome of Geodermatophilus obscurus DSM 43160.</title>
        <authorList>
            <consortium name="US DOE Joint Genome Institute (JGI-PGF)"/>
            <person name="Lucas S."/>
            <person name="Copeland A."/>
            <person name="Lapidus A."/>
            <person name="Glavina del Rio T."/>
            <person name="Dalin E."/>
            <person name="Tice H."/>
            <person name="Bruce D."/>
            <person name="Goodwin L."/>
            <person name="Pitluck S."/>
            <person name="Kyrpides N."/>
            <person name="Mavromatis K."/>
            <person name="Ivanova N."/>
            <person name="Munk A.C."/>
            <person name="Brettin T."/>
            <person name="Detter J.C."/>
            <person name="Han C."/>
            <person name="Larimer F."/>
            <person name="Land M."/>
            <person name="Hauser L."/>
            <person name="Markowitz V."/>
            <person name="Cheng J.-F."/>
            <person name="Hugenholtz P."/>
            <person name="Woyke T."/>
            <person name="Wu D."/>
            <person name="Jando M."/>
            <person name="Schneider S."/>
            <person name="Klenk H.-P."/>
            <person name="Eisen J.A."/>
        </authorList>
    </citation>
    <scope>NUCLEOTIDE SEQUENCE [LARGE SCALE GENOMIC DNA]</scope>
    <source>
        <strain evidence="5">ATCC 25078 / DSM 43160 / JCM 3152 / KCC A-0152 / KCTC 9177 / NBRC 13315 / NRRL B-3577 / G-20</strain>
    </source>
</reference>
<dbReference type="PROSITE" id="PS50893">
    <property type="entry name" value="ABC_TRANSPORTER_2"/>
    <property type="match status" value="1"/>
</dbReference>
<dbReference type="RefSeq" id="WP_012946409.1">
    <property type="nucleotide sequence ID" value="NC_013757.1"/>
</dbReference>
<sequence length="276" mass="29223">MRRDGRPAAVCEGLVRIHTARSGPVHALRGIDVVIPAGRLTAITGPSGSGKTSLLRILAALDRPTAGSAEVAGHVLDELSARRLRAVRRRHIGYVFARPNANLQPHLTGREHLDLAARYRGTGRAEAREQGDALLDLLGLTHRAGSLPGRLSGGEQQRLAFAQAMVGRPALVVADEPTSELDSATTVELLAGVAELTRSGTTVVMATHDRLAADAADQVVHLRSGTVAHEEVAGRRLAVVDGSGRVQLPEAALQRFPGRRVLIEETADGVLLRDPS</sequence>
<organism evidence="4 5">
    <name type="scientific">Geodermatophilus obscurus (strain ATCC 25078 / DSM 43160 / JCM 3152 / CCUG 61914 / KCC A-0152 / KCTC 9177 / NBRC 13315 / NRRL B-3577 / G-20)</name>
    <dbReference type="NCBI Taxonomy" id="526225"/>
    <lineage>
        <taxon>Bacteria</taxon>
        <taxon>Bacillati</taxon>
        <taxon>Actinomycetota</taxon>
        <taxon>Actinomycetes</taxon>
        <taxon>Geodermatophilales</taxon>
        <taxon>Geodermatophilaceae</taxon>
        <taxon>Geodermatophilus</taxon>
    </lineage>
</organism>
<dbReference type="PROSITE" id="PS00211">
    <property type="entry name" value="ABC_TRANSPORTER_1"/>
    <property type="match status" value="1"/>
</dbReference>
<dbReference type="InterPro" id="IPR017871">
    <property type="entry name" value="ABC_transporter-like_CS"/>
</dbReference>
<keyword evidence="2" id="KW-0067">ATP-binding</keyword>
<protein>
    <submittedName>
        <fullName evidence="4">ABC transporter related protein</fullName>
    </submittedName>
</protein>
<dbReference type="KEGG" id="gob:Gobs_0162"/>
<feature type="domain" description="ABC transporter" evidence="3">
    <location>
        <begin position="9"/>
        <end position="249"/>
    </location>
</feature>
<dbReference type="InterPro" id="IPR003439">
    <property type="entry name" value="ABC_transporter-like_ATP-bd"/>
</dbReference>
<gene>
    <name evidence="4" type="ordered locus">Gobs_0162</name>
</gene>
<dbReference type="SUPFAM" id="SSF52540">
    <property type="entry name" value="P-loop containing nucleoside triphosphate hydrolases"/>
    <property type="match status" value="1"/>
</dbReference>
<dbReference type="Gene3D" id="3.40.50.300">
    <property type="entry name" value="P-loop containing nucleotide triphosphate hydrolases"/>
    <property type="match status" value="1"/>
</dbReference>
<proteinExistence type="predicted"/>
<dbReference type="OrthoDB" id="9802264at2"/>
<accession>D2S3U0</accession>
<dbReference type="GO" id="GO:0016887">
    <property type="term" value="F:ATP hydrolysis activity"/>
    <property type="evidence" value="ECO:0007669"/>
    <property type="project" value="InterPro"/>
</dbReference>
<dbReference type="InterPro" id="IPR015854">
    <property type="entry name" value="ABC_transpr_LolD-like"/>
</dbReference>
<dbReference type="eggNOG" id="COG1136">
    <property type="taxonomic scope" value="Bacteria"/>
</dbReference>
<evidence type="ECO:0000313" key="5">
    <source>
        <dbReference type="Proteomes" id="UP000001382"/>
    </source>
</evidence>
<dbReference type="SMART" id="SM00382">
    <property type="entry name" value="AAA"/>
    <property type="match status" value="1"/>
</dbReference>
<evidence type="ECO:0000256" key="2">
    <source>
        <dbReference type="ARBA" id="ARBA00022840"/>
    </source>
</evidence>
<dbReference type="AlphaFoldDB" id="D2S3U0"/>
<dbReference type="STRING" id="526225.Gobs_0162"/>
<dbReference type="InterPro" id="IPR003593">
    <property type="entry name" value="AAA+_ATPase"/>
</dbReference>
<keyword evidence="5" id="KW-1185">Reference proteome</keyword>
<evidence type="ECO:0000313" key="4">
    <source>
        <dbReference type="EMBL" id="ADB72968.1"/>
    </source>
</evidence>
<name>D2S3U0_GEOOG</name>
<dbReference type="PANTHER" id="PTHR24220">
    <property type="entry name" value="IMPORT ATP-BINDING PROTEIN"/>
    <property type="match status" value="1"/>
</dbReference>
<evidence type="ECO:0000259" key="3">
    <source>
        <dbReference type="PROSITE" id="PS50893"/>
    </source>
</evidence>
<evidence type="ECO:0000256" key="1">
    <source>
        <dbReference type="ARBA" id="ARBA00022741"/>
    </source>
</evidence>
<dbReference type="GO" id="GO:0022857">
    <property type="term" value="F:transmembrane transporter activity"/>
    <property type="evidence" value="ECO:0007669"/>
    <property type="project" value="TreeGrafter"/>
</dbReference>
<dbReference type="Proteomes" id="UP000001382">
    <property type="component" value="Chromosome"/>
</dbReference>
<dbReference type="InterPro" id="IPR027417">
    <property type="entry name" value="P-loop_NTPase"/>
</dbReference>